<dbReference type="AlphaFoldDB" id="A0A9P6C0T5"/>
<proteinExistence type="inferred from homology"/>
<keyword evidence="4" id="KW-0732">Signal</keyword>
<dbReference type="Gene3D" id="2.70.98.10">
    <property type="match status" value="1"/>
</dbReference>
<comment type="similarity">
    <text evidence="1">Belongs to the aldose epimerase family.</text>
</comment>
<dbReference type="PANTHER" id="PTHR10091">
    <property type="entry name" value="ALDOSE-1-EPIMERASE"/>
    <property type="match status" value="1"/>
</dbReference>
<evidence type="ECO:0000256" key="2">
    <source>
        <dbReference type="ARBA" id="ARBA00023235"/>
    </source>
</evidence>
<dbReference type="GO" id="GO:0006006">
    <property type="term" value="P:glucose metabolic process"/>
    <property type="evidence" value="ECO:0007669"/>
    <property type="project" value="TreeGrafter"/>
</dbReference>
<dbReference type="InterPro" id="IPR047215">
    <property type="entry name" value="Galactose_mutarotase-like"/>
</dbReference>
<dbReference type="Pfam" id="PF01263">
    <property type="entry name" value="Aldose_epim"/>
    <property type="match status" value="1"/>
</dbReference>
<keyword evidence="6" id="KW-1185">Reference proteome</keyword>
<evidence type="ECO:0000313" key="6">
    <source>
        <dbReference type="Proteomes" id="UP000807342"/>
    </source>
</evidence>
<dbReference type="SUPFAM" id="SSF74650">
    <property type="entry name" value="Galactose mutarotase-like"/>
    <property type="match status" value="1"/>
</dbReference>
<dbReference type="GO" id="GO:0033499">
    <property type="term" value="P:galactose catabolic process via UDP-galactose, Leloir pathway"/>
    <property type="evidence" value="ECO:0007669"/>
    <property type="project" value="TreeGrafter"/>
</dbReference>
<evidence type="ECO:0000313" key="5">
    <source>
        <dbReference type="EMBL" id="KAF9444909.1"/>
    </source>
</evidence>
<organism evidence="5 6">
    <name type="scientific">Macrolepiota fuliginosa MF-IS2</name>
    <dbReference type="NCBI Taxonomy" id="1400762"/>
    <lineage>
        <taxon>Eukaryota</taxon>
        <taxon>Fungi</taxon>
        <taxon>Dikarya</taxon>
        <taxon>Basidiomycota</taxon>
        <taxon>Agaricomycotina</taxon>
        <taxon>Agaricomycetes</taxon>
        <taxon>Agaricomycetidae</taxon>
        <taxon>Agaricales</taxon>
        <taxon>Agaricineae</taxon>
        <taxon>Agaricaceae</taxon>
        <taxon>Macrolepiota</taxon>
    </lineage>
</organism>
<keyword evidence="3" id="KW-0119">Carbohydrate metabolism</keyword>
<dbReference type="GO" id="GO:0030246">
    <property type="term" value="F:carbohydrate binding"/>
    <property type="evidence" value="ECO:0007669"/>
    <property type="project" value="InterPro"/>
</dbReference>
<name>A0A9P6C0T5_9AGAR</name>
<dbReference type="InterPro" id="IPR008183">
    <property type="entry name" value="Aldose_1/G6P_1-epimerase"/>
</dbReference>
<dbReference type="OrthoDB" id="274691at2759"/>
<protein>
    <submittedName>
        <fullName evidence="5">Galactose mutarotase-like protein</fullName>
    </submittedName>
</protein>
<dbReference type="GO" id="GO:0004034">
    <property type="term" value="F:aldose 1-epimerase activity"/>
    <property type="evidence" value="ECO:0007669"/>
    <property type="project" value="TreeGrafter"/>
</dbReference>
<evidence type="ECO:0000256" key="4">
    <source>
        <dbReference type="SAM" id="SignalP"/>
    </source>
</evidence>
<keyword evidence="2" id="KW-0413">Isomerase</keyword>
<accession>A0A9P6C0T5</accession>
<dbReference type="PANTHER" id="PTHR10091:SF6">
    <property type="entry name" value="1-EPIMERASE, PUTATIVE (AFU_ORTHOLOGUE AFUA_3G13240)-RELATED"/>
    <property type="match status" value="1"/>
</dbReference>
<comment type="caution">
    <text evidence="5">The sequence shown here is derived from an EMBL/GenBank/DDBJ whole genome shotgun (WGS) entry which is preliminary data.</text>
</comment>
<dbReference type="EMBL" id="MU151339">
    <property type="protein sequence ID" value="KAF9444909.1"/>
    <property type="molecule type" value="Genomic_DNA"/>
</dbReference>
<dbReference type="Proteomes" id="UP000807342">
    <property type="component" value="Unassembled WGS sequence"/>
</dbReference>
<sequence>MRAFTRLGSILTCVAFVAAADYPFDLTEISAPDGSISAKFVSLGATLTELWVKDKNGQARDVVLGYDDNSKLLTDPDHPVFNPVVGRYANRIKNGTFSIPITKDAQAAGPGVYQIPTNDHNGEVSNPNGRGIIALNFGPYGWDRRNFTLFSHTPSSATYKFVDDLGEGFPGSVVAYVTHAASNGGVFETSIRAYATEQTPIMLTQHVYWNLDAFQDNVNDILDHHLQLDASRVVHLDGDAIPYGDFINTPGTIFDFKQGRVIGERWNETVDLCGPPCQGFDHEWIYDHNETNRIGTSLWSENSGIRLDISTNQPAVQVYTAYWLNTPRKEVHGGPSLVYGPWAAVAIEQQGYVDAINTPEWGVDQLYGPGKDFTWSTTYKFSIVQ</sequence>
<dbReference type="CDD" id="cd09019">
    <property type="entry name" value="galactose_mutarotase_like"/>
    <property type="match status" value="1"/>
</dbReference>
<gene>
    <name evidence="5" type="ORF">P691DRAFT_777934</name>
</gene>
<feature type="signal peptide" evidence="4">
    <location>
        <begin position="1"/>
        <end position="19"/>
    </location>
</feature>
<dbReference type="InterPro" id="IPR011013">
    <property type="entry name" value="Gal_mutarotase_sf_dom"/>
</dbReference>
<reference evidence="5" key="1">
    <citation type="submission" date="2020-11" db="EMBL/GenBank/DDBJ databases">
        <authorList>
            <consortium name="DOE Joint Genome Institute"/>
            <person name="Ahrendt S."/>
            <person name="Riley R."/>
            <person name="Andreopoulos W."/>
            <person name="Labutti K."/>
            <person name="Pangilinan J."/>
            <person name="Ruiz-Duenas F.J."/>
            <person name="Barrasa J.M."/>
            <person name="Sanchez-Garcia M."/>
            <person name="Camarero S."/>
            <person name="Miyauchi S."/>
            <person name="Serrano A."/>
            <person name="Linde D."/>
            <person name="Babiker R."/>
            <person name="Drula E."/>
            <person name="Ayuso-Fernandez I."/>
            <person name="Pacheco R."/>
            <person name="Padilla G."/>
            <person name="Ferreira P."/>
            <person name="Barriuso J."/>
            <person name="Kellner H."/>
            <person name="Castanera R."/>
            <person name="Alfaro M."/>
            <person name="Ramirez L."/>
            <person name="Pisabarro A.G."/>
            <person name="Kuo A."/>
            <person name="Tritt A."/>
            <person name="Lipzen A."/>
            <person name="He G."/>
            <person name="Yan M."/>
            <person name="Ng V."/>
            <person name="Cullen D."/>
            <person name="Martin F."/>
            <person name="Rosso M.-N."/>
            <person name="Henrissat B."/>
            <person name="Hibbett D."/>
            <person name="Martinez A.T."/>
            <person name="Grigoriev I.V."/>
        </authorList>
    </citation>
    <scope>NUCLEOTIDE SEQUENCE</scope>
    <source>
        <strain evidence="5">MF-IS2</strain>
    </source>
</reference>
<evidence type="ECO:0000256" key="1">
    <source>
        <dbReference type="ARBA" id="ARBA00006206"/>
    </source>
</evidence>
<dbReference type="InterPro" id="IPR014718">
    <property type="entry name" value="GH-type_carb-bd"/>
</dbReference>
<feature type="chain" id="PRO_5040152166" evidence="4">
    <location>
        <begin position="20"/>
        <end position="385"/>
    </location>
</feature>
<evidence type="ECO:0000256" key="3">
    <source>
        <dbReference type="ARBA" id="ARBA00023277"/>
    </source>
</evidence>